<keyword evidence="1" id="KW-0812">Transmembrane</keyword>
<evidence type="ECO:0000313" key="3">
    <source>
        <dbReference type="Proteomes" id="UP001560685"/>
    </source>
</evidence>
<proteinExistence type="predicted"/>
<sequence length="80" mass="8924">MIKKSFTEHPASVGESYMEHMGSAFGFGSKMVVAGIACLLHGLFPFLFVRTGRSCVEELHHRMVTHRDRRTAPSHDNAHA</sequence>
<accession>A0ABV3Z4K3</accession>
<feature type="transmembrane region" description="Helical" evidence="1">
    <location>
        <begin position="31"/>
        <end position="49"/>
    </location>
</feature>
<name>A0ABV3Z4K3_9PROT</name>
<keyword evidence="1" id="KW-0472">Membrane</keyword>
<gene>
    <name evidence="2" type="ORF">ABFZ84_05270</name>
</gene>
<reference evidence="2 3" key="1">
    <citation type="submission" date="2024-05" db="EMBL/GenBank/DDBJ databases">
        <title>Three bacterial strains, DH-69, EH-24, and ECK-19 isolated from coastal sediments.</title>
        <authorList>
            <person name="Ye Y.-Q."/>
            <person name="Du Z.-J."/>
        </authorList>
    </citation>
    <scope>NUCLEOTIDE SEQUENCE [LARGE SCALE GENOMIC DNA]</scope>
    <source>
        <strain evidence="2 3">ECK-19</strain>
    </source>
</reference>
<dbReference type="EMBL" id="JBEHZE010000001">
    <property type="protein sequence ID" value="MEX6632954.1"/>
    <property type="molecule type" value="Genomic_DNA"/>
</dbReference>
<dbReference type="InterPro" id="IPR045936">
    <property type="entry name" value="DUF6356"/>
</dbReference>
<dbReference type="Proteomes" id="UP001560685">
    <property type="component" value="Unassembled WGS sequence"/>
</dbReference>
<keyword evidence="1" id="KW-1133">Transmembrane helix</keyword>
<evidence type="ECO:0000256" key="1">
    <source>
        <dbReference type="SAM" id="Phobius"/>
    </source>
</evidence>
<dbReference type="RefSeq" id="WP_369312890.1">
    <property type="nucleotide sequence ID" value="NZ_JBEHZE010000001.1"/>
</dbReference>
<protein>
    <submittedName>
        <fullName evidence="2">DUF6356 family protein</fullName>
    </submittedName>
</protein>
<comment type="caution">
    <text evidence="2">The sequence shown here is derived from an EMBL/GenBank/DDBJ whole genome shotgun (WGS) entry which is preliminary data.</text>
</comment>
<organism evidence="2 3">
    <name type="scientific">Hyphococcus lacteus</name>
    <dbReference type="NCBI Taxonomy" id="3143536"/>
    <lineage>
        <taxon>Bacteria</taxon>
        <taxon>Pseudomonadati</taxon>
        <taxon>Pseudomonadota</taxon>
        <taxon>Alphaproteobacteria</taxon>
        <taxon>Parvularculales</taxon>
        <taxon>Parvularculaceae</taxon>
        <taxon>Hyphococcus</taxon>
    </lineage>
</organism>
<keyword evidence="3" id="KW-1185">Reference proteome</keyword>
<evidence type="ECO:0000313" key="2">
    <source>
        <dbReference type="EMBL" id="MEX6632954.1"/>
    </source>
</evidence>
<dbReference type="Pfam" id="PF19883">
    <property type="entry name" value="DUF6356"/>
    <property type="match status" value="1"/>
</dbReference>